<dbReference type="Pfam" id="PF09950">
    <property type="entry name" value="Major_capside"/>
    <property type="match status" value="1"/>
</dbReference>
<dbReference type="EMBL" id="AHOR02000026">
    <property type="protein sequence ID" value="EMF82182.1"/>
    <property type="molecule type" value="Genomic_DNA"/>
</dbReference>
<feature type="compositionally biased region" description="Basic and acidic residues" evidence="1">
    <location>
        <begin position="307"/>
        <end position="323"/>
    </location>
</feature>
<evidence type="ECO:0000313" key="3">
    <source>
        <dbReference type="Proteomes" id="UP000011770"/>
    </source>
</evidence>
<sequence length="346" mass="38041">MTPKKEELKLRKIARVKADFPSYAREIGYDVDNGEGGAVVTAAGAKPKDIPFVNESVERVIQPAVDFITAISYTEDEIEAAMAKRLLGKGPAYPLDQRRVEKARRYVSEKEDYTGFNGNKALKVPGIVTSAGYKVEGPNFASLATAKAMLDELHRGKTVIEKDDVFKARTLMLTPEDKGRLLKPLNDYTSITLFEWFKANGLYFDNILTSTALRKENNVLNRDLFLVLDSDPEVLELAVLKDITLGKPVTDYTGETKMVVTERFGGSIVYYPEGIYVGMQEVVAPELRMAGLETEPKKVMATGVDLSETKPEPVTGKSKEVSKAKGKPTSSEKNVTDASQSGTDAQ</sequence>
<accession>M3FPB7</accession>
<evidence type="ECO:0000256" key="1">
    <source>
        <dbReference type="SAM" id="MobiDB-lite"/>
    </source>
</evidence>
<feature type="compositionally biased region" description="Polar residues" evidence="1">
    <location>
        <begin position="328"/>
        <end position="346"/>
    </location>
</feature>
<dbReference type="AlphaFoldDB" id="M3FPB7"/>
<gene>
    <name evidence="2" type="ORF">LEP1GSC188_3388</name>
</gene>
<comment type="caution">
    <text evidence="2">The sequence shown here is derived from an EMBL/GenBank/DDBJ whole genome shotgun (WGS) entry which is preliminary data.</text>
</comment>
<feature type="region of interest" description="Disordered" evidence="1">
    <location>
        <begin position="301"/>
        <end position="346"/>
    </location>
</feature>
<protein>
    <submittedName>
        <fullName evidence="2">PF09950 family protein</fullName>
    </submittedName>
</protein>
<organism evidence="2 3">
    <name type="scientific">Leptospira weilii serovar Topaz str. LT2116</name>
    <dbReference type="NCBI Taxonomy" id="1088540"/>
    <lineage>
        <taxon>Bacteria</taxon>
        <taxon>Pseudomonadati</taxon>
        <taxon>Spirochaetota</taxon>
        <taxon>Spirochaetia</taxon>
        <taxon>Leptospirales</taxon>
        <taxon>Leptospiraceae</taxon>
        <taxon>Leptospira</taxon>
    </lineage>
</organism>
<name>M3FPB7_9LEPT</name>
<proteinExistence type="predicted"/>
<evidence type="ECO:0000313" key="2">
    <source>
        <dbReference type="EMBL" id="EMF82182.1"/>
    </source>
</evidence>
<dbReference type="Proteomes" id="UP000011770">
    <property type="component" value="Unassembled WGS sequence"/>
</dbReference>
<dbReference type="InterPro" id="IPR020049">
    <property type="entry name" value="Major_capsid-like"/>
</dbReference>
<reference evidence="2 3" key="1">
    <citation type="submission" date="2013-01" db="EMBL/GenBank/DDBJ databases">
        <authorList>
            <person name="Harkins D.M."/>
            <person name="Durkin A.S."/>
            <person name="Brinkac L.M."/>
            <person name="Haft D.H."/>
            <person name="Selengut J.D."/>
            <person name="Sanka R."/>
            <person name="DePew J."/>
            <person name="Purushe J."/>
            <person name="Tulsiani S.M."/>
            <person name="Graham G.C."/>
            <person name="Burns M.-A."/>
            <person name="Dohnt M.F."/>
            <person name="Smythe L.D."/>
            <person name="McKay D.B."/>
            <person name="Craig S.B."/>
            <person name="Vinetz J.M."/>
            <person name="Sutton G.G."/>
            <person name="Nierman W.C."/>
            <person name="Fouts D.E."/>
        </authorList>
    </citation>
    <scope>NUCLEOTIDE SEQUENCE [LARGE SCALE GENOMIC DNA]</scope>
    <source>
        <strain evidence="2 3">LT2116</strain>
    </source>
</reference>